<gene>
    <name evidence="4" type="ORF">QYE76_058490</name>
</gene>
<dbReference type="InterPro" id="IPR036296">
    <property type="entry name" value="SKP1-like_dim_sf"/>
</dbReference>
<comment type="caution">
    <text evidence="4">The sequence shown here is derived from an EMBL/GenBank/DDBJ whole genome shotgun (WGS) entry which is preliminary data.</text>
</comment>
<feature type="region of interest" description="Disordered" evidence="2">
    <location>
        <begin position="1"/>
        <end position="20"/>
    </location>
</feature>
<organism evidence="4 5">
    <name type="scientific">Lolium multiflorum</name>
    <name type="common">Italian ryegrass</name>
    <name type="synonym">Lolium perenne subsp. multiflorum</name>
    <dbReference type="NCBI Taxonomy" id="4521"/>
    <lineage>
        <taxon>Eukaryota</taxon>
        <taxon>Viridiplantae</taxon>
        <taxon>Streptophyta</taxon>
        <taxon>Embryophyta</taxon>
        <taxon>Tracheophyta</taxon>
        <taxon>Spermatophyta</taxon>
        <taxon>Magnoliopsida</taxon>
        <taxon>Liliopsida</taxon>
        <taxon>Poales</taxon>
        <taxon>Poaceae</taxon>
        <taxon>BOP clade</taxon>
        <taxon>Pooideae</taxon>
        <taxon>Poodae</taxon>
        <taxon>Poeae</taxon>
        <taxon>Poeae Chloroplast Group 2 (Poeae type)</taxon>
        <taxon>Loliodinae</taxon>
        <taxon>Loliinae</taxon>
        <taxon>Lolium</taxon>
    </lineage>
</organism>
<comment type="pathway">
    <text evidence="1">Protein modification; protein ubiquitination.</text>
</comment>
<dbReference type="Gene3D" id="3.30.710.10">
    <property type="entry name" value="Potassium Channel Kv1.1, Chain A"/>
    <property type="match status" value="1"/>
</dbReference>
<sequence>MAMGNFRRRHTNKKDKRRRASAMAAKVAAEKVVLQSQDGVEWVVSKAAAASRYGVTVKAAIMSNLYDDDYVQTRRSCNMGYSLIRLFVDSSDLAKVIHCSDQLASDPGVAAGFVRGLDHAALFDLVLAAKTLRHRGLLDLTCRTIKDMIGGKSPNQVRAMFGIRPPQPGPHGKTTPKKLMTPDQKKQVELEERALKALHAVRSHECTVYDPKRNYFAHTSTTPR</sequence>
<keyword evidence="5" id="KW-1185">Reference proteome</keyword>
<dbReference type="PANTHER" id="PTHR11165">
    <property type="entry name" value="SKP1"/>
    <property type="match status" value="1"/>
</dbReference>
<reference evidence="4" key="1">
    <citation type="submission" date="2023-07" db="EMBL/GenBank/DDBJ databases">
        <title>A chromosome-level genome assembly of Lolium multiflorum.</title>
        <authorList>
            <person name="Chen Y."/>
            <person name="Copetti D."/>
            <person name="Kolliker R."/>
            <person name="Studer B."/>
        </authorList>
    </citation>
    <scope>NUCLEOTIDE SEQUENCE</scope>
    <source>
        <strain evidence="4">02402/16</strain>
        <tissue evidence="4">Leaf</tissue>
    </source>
</reference>
<evidence type="ECO:0000313" key="5">
    <source>
        <dbReference type="Proteomes" id="UP001231189"/>
    </source>
</evidence>
<evidence type="ECO:0000256" key="2">
    <source>
        <dbReference type="SAM" id="MobiDB-lite"/>
    </source>
</evidence>
<feature type="region of interest" description="Disordered" evidence="2">
    <location>
        <begin position="163"/>
        <end position="183"/>
    </location>
</feature>
<dbReference type="InterPro" id="IPR016897">
    <property type="entry name" value="SKP1"/>
</dbReference>
<dbReference type="InterPro" id="IPR016072">
    <property type="entry name" value="Skp1_comp_dimer"/>
</dbReference>
<feature type="domain" description="SKP1 component dimerisation" evidence="3">
    <location>
        <begin position="136"/>
        <end position="164"/>
    </location>
</feature>
<dbReference type="AlphaFoldDB" id="A0AAD8WQ21"/>
<dbReference type="EMBL" id="JAUUTY010000003">
    <property type="protein sequence ID" value="KAK1670331.1"/>
    <property type="molecule type" value="Genomic_DNA"/>
</dbReference>
<protein>
    <recommendedName>
        <fullName evidence="3">SKP1 component dimerisation domain-containing protein</fullName>
    </recommendedName>
</protein>
<evidence type="ECO:0000256" key="1">
    <source>
        <dbReference type="ARBA" id="ARBA00004906"/>
    </source>
</evidence>
<proteinExistence type="predicted"/>
<dbReference type="GO" id="GO:0006511">
    <property type="term" value="P:ubiquitin-dependent protein catabolic process"/>
    <property type="evidence" value="ECO:0007669"/>
    <property type="project" value="InterPro"/>
</dbReference>
<dbReference type="SUPFAM" id="SSF81382">
    <property type="entry name" value="Skp1 dimerisation domain-like"/>
    <property type="match status" value="1"/>
</dbReference>
<dbReference type="Pfam" id="PF01466">
    <property type="entry name" value="Skp1"/>
    <property type="match status" value="1"/>
</dbReference>
<accession>A0AAD8WQ21</accession>
<name>A0AAD8WQ21_LOLMU</name>
<evidence type="ECO:0000259" key="3">
    <source>
        <dbReference type="Pfam" id="PF01466"/>
    </source>
</evidence>
<dbReference type="Proteomes" id="UP001231189">
    <property type="component" value="Unassembled WGS sequence"/>
</dbReference>
<dbReference type="InterPro" id="IPR011333">
    <property type="entry name" value="SKP1/BTB/POZ_sf"/>
</dbReference>
<evidence type="ECO:0000313" key="4">
    <source>
        <dbReference type="EMBL" id="KAK1670331.1"/>
    </source>
</evidence>